<sequence>MWTELSAALITRHDKVLQQQRRQVLQNSPAGFVASANSEQLMTTILPPTLSLPSTSEHREPPPYPPPAPIILIRHYHHHQTRQILSVNISEPKVNQEAQAERLLSLTAVASQRRPHKELFNDGLNHLTLSVQHIFIYVRPQMQQ</sequence>
<protein>
    <submittedName>
        <fullName evidence="1">Uncharacterized protein</fullName>
    </submittedName>
</protein>
<dbReference type="AlphaFoldDB" id="A0AAV6PCI5"/>
<organism evidence="1 2">
    <name type="scientific">Solea senegalensis</name>
    <name type="common">Senegalese sole</name>
    <dbReference type="NCBI Taxonomy" id="28829"/>
    <lineage>
        <taxon>Eukaryota</taxon>
        <taxon>Metazoa</taxon>
        <taxon>Chordata</taxon>
        <taxon>Craniata</taxon>
        <taxon>Vertebrata</taxon>
        <taxon>Euteleostomi</taxon>
        <taxon>Actinopterygii</taxon>
        <taxon>Neopterygii</taxon>
        <taxon>Teleostei</taxon>
        <taxon>Neoteleostei</taxon>
        <taxon>Acanthomorphata</taxon>
        <taxon>Carangaria</taxon>
        <taxon>Pleuronectiformes</taxon>
        <taxon>Pleuronectoidei</taxon>
        <taxon>Soleidae</taxon>
        <taxon>Solea</taxon>
    </lineage>
</organism>
<evidence type="ECO:0000313" key="2">
    <source>
        <dbReference type="Proteomes" id="UP000693946"/>
    </source>
</evidence>
<gene>
    <name evidence="1" type="ORF">JOB18_023186</name>
</gene>
<comment type="caution">
    <text evidence="1">The sequence shown here is derived from an EMBL/GenBank/DDBJ whole genome shotgun (WGS) entry which is preliminary data.</text>
</comment>
<accession>A0AAV6PCI5</accession>
<proteinExistence type="predicted"/>
<evidence type="ECO:0000313" key="1">
    <source>
        <dbReference type="EMBL" id="KAG7453312.1"/>
    </source>
</evidence>
<dbReference type="EMBL" id="JAGKHQ010001932">
    <property type="protein sequence ID" value="KAG7453312.1"/>
    <property type="molecule type" value="Genomic_DNA"/>
</dbReference>
<keyword evidence="2" id="KW-1185">Reference proteome</keyword>
<reference evidence="1 2" key="1">
    <citation type="journal article" date="2021" name="Sci. Rep.">
        <title>Chromosome anchoring in Senegalese sole (Solea senegalensis) reveals sex-associated markers and genome rearrangements in flatfish.</title>
        <authorList>
            <person name="Guerrero-Cozar I."/>
            <person name="Gomez-Garrido J."/>
            <person name="Berbel C."/>
            <person name="Martinez-Blanch J.F."/>
            <person name="Alioto T."/>
            <person name="Claros M.G."/>
            <person name="Gagnaire P.A."/>
            <person name="Manchado M."/>
        </authorList>
    </citation>
    <scope>NUCLEOTIDE SEQUENCE [LARGE SCALE GENOMIC DNA]</scope>
    <source>
        <strain evidence="1">Sse05_10M</strain>
    </source>
</reference>
<dbReference type="Proteomes" id="UP000693946">
    <property type="component" value="Unassembled WGS sequence"/>
</dbReference>
<name>A0AAV6PCI5_SOLSE</name>